<evidence type="ECO:0000256" key="4">
    <source>
        <dbReference type="ARBA" id="ARBA00023172"/>
    </source>
</evidence>
<dbReference type="AlphaFoldDB" id="A0A1I0BSD3"/>
<keyword evidence="7" id="KW-0812">Transmembrane</keyword>
<evidence type="ECO:0000256" key="6">
    <source>
        <dbReference type="SAM" id="MobiDB-lite"/>
    </source>
</evidence>
<accession>A0A1I0BSD3</accession>
<keyword evidence="7" id="KW-1133">Transmembrane helix</keyword>
<keyword evidence="3 5" id="KW-0175">Coiled coil</keyword>
<dbReference type="EMBL" id="FOHZ01000004">
    <property type="protein sequence ID" value="SET09983.1"/>
    <property type="molecule type" value="Genomic_DNA"/>
</dbReference>
<keyword evidence="4" id="KW-0233">DNA recombination</keyword>
<evidence type="ECO:0000313" key="9">
    <source>
        <dbReference type="Proteomes" id="UP000198762"/>
    </source>
</evidence>
<dbReference type="PANTHER" id="PTHR30563:SF0">
    <property type="entry name" value="DNA RECOMBINATION PROTEIN RMUC"/>
    <property type="match status" value="1"/>
</dbReference>
<dbReference type="PANTHER" id="PTHR30563">
    <property type="entry name" value="DNA RECOMBINATION PROTEIN RMUC"/>
    <property type="match status" value="1"/>
</dbReference>
<evidence type="ECO:0000256" key="2">
    <source>
        <dbReference type="ARBA" id="ARBA00009840"/>
    </source>
</evidence>
<reference evidence="9" key="1">
    <citation type="submission" date="2016-10" db="EMBL/GenBank/DDBJ databases">
        <authorList>
            <person name="Varghese N."/>
            <person name="Submissions S."/>
        </authorList>
    </citation>
    <scope>NUCLEOTIDE SEQUENCE [LARGE SCALE GENOMIC DNA]</scope>
    <source>
        <strain evidence="9">CGMCC 1.6489</strain>
    </source>
</reference>
<evidence type="ECO:0000313" key="8">
    <source>
        <dbReference type="EMBL" id="SET09983.1"/>
    </source>
</evidence>
<protein>
    <submittedName>
        <fullName evidence="8">DNA recombination protein RmuC</fullName>
    </submittedName>
</protein>
<evidence type="ECO:0000256" key="1">
    <source>
        <dbReference type="ARBA" id="ARBA00003416"/>
    </source>
</evidence>
<feature type="compositionally biased region" description="Basic and acidic residues" evidence="6">
    <location>
        <begin position="551"/>
        <end position="563"/>
    </location>
</feature>
<dbReference type="Pfam" id="PF02646">
    <property type="entry name" value="RmuC"/>
    <property type="match status" value="1"/>
</dbReference>
<organism evidence="8 9">
    <name type="scientific">Marinobacter segnicrescens</name>
    <dbReference type="NCBI Taxonomy" id="430453"/>
    <lineage>
        <taxon>Bacteria</taxon>
        <taxon>Pseudomonadati</taxon>
        <taxon>Pseudomonadota</taxon>
        <taxon>Gammaproteobacteria</taxon>
        <taxon>Pseudomonadales</taxon>
        <taxon>Marinobacteraceae</taxon>
        <taxon>Marinobacter</taxon>
    </lineage>
</organism>
<feature type="region of interest" description="Disordered" evidence="6">
    <location>
        <begin position="500"/>
        <end position="563"/>
    </location>
</feature>
<dbReference type="GO" id="GO:0006310">
    <property type="term" value="P:DNA recombination"/>
    <property type="evidence" value="ECO:0007669"/>
    <property type="project" value="UniProtKB-KW"/>
</dbReference>
<evidence type="ECO:0000256" key="7">
    <source>
        <dbReference type="SAM" id="Phobius"/>
    </source>
</evidence>
<comment type="similarity">
    <text evidence="2">Belongs to the RmuC family.</text>
</comment>
<gene>
    <name evidence="8" type="ORF">SAMN04487962_104153</name>
</gene>
<dbReference type="STRING" id="430453.SAMN04487962_104153"/>
<sequence length="563" mass="64660">MKPLWEQIIDQPVALIIVVVLIIVAIALSIQLSRVRRQMSEAREAHQQSEHELARSRHDQELQHQRLEQAESRAAELTEQLRELERRVEYWRNQASTLEQRSATLEAEKQSEHNRAESLVREREELRVRRDELSASLEAARVKLREQDVTIDKERKATTEKLELLERNRDALKHEFENLANRIFEQKSEHFSKQTRTSLDSLLNPFRDQIQDFRKRVEDVYTTETKDRQALRSEIKSLQDLNRQITEEAANLTRALKGDKKIQGNWGELILERVLEKSGLRKGVEYDTQGSYRDGDGQLLRPDVVVHLPDQRNLIIDSKVSLLAYQQWVTEEDEIERENHLKAHVEAVRQHIRTLSEKDYSQLNGLHSPDFVLLFMPIEPAFVAAFQYDENLFAEAFEKKIIVVTPTTLLATLRTIENIWRYERQSQNARKIADRAGAVYDKLRVFVEAMERMGSQIQTVQTTYDGAMNTLTRGRGNLISQASKFVELGVRVKKELPRTITEQADAGGEDDDTPAALDRQSDEAPAGAGAEPGGAEGHDPSTAQDSQDEPSGEHEENDDVLKD</sequence>
<keyword evidence="7" id="KW-0472">Membrane</keyword>
<name>A0A1I0BSD3_9GAMM</name>
<keyword evidence="9" id="KW-1185">Reference proteome</keyword>
<feature type="coiled-coil region" evidence="5">
    <location>
        <begin position="228"/>
        <end position="255"/>
    </location>
</feature>
<dbReference type="Proteomes" id="UP000198762">
    <property type="component" value="Unassembled WGS sequence"/>
</dbReference>
<dbReference type="InterPro" id="IPR003798">
    <property type="entry name" value="DNA_recombination_RmuC"/>
</dbReference>
<evidence type="ECO:0000256" key="5">
    <source>
        <dbReference type="SAM" id="Coils"/>
    </source>
</evidence>
<feature type="region of interest" description="Disordered" evidence="6">
    <location>
        <begin position="43"/>
        <end position="67"/>
    </location>
</feature>
<feature type="transmembrane region" description="Helical" evidence="7">
    <location>
        <begin position="12"/>
        <end position="30"/>
    </location>
</feature>
<comment type="function">
    <text evidence="1">Involved in DNA recombination.</text>
</comment>
<proteinExistence type="inferred from homology"/>
<evidence type="ECO:0000256" key="3">
    <source>
        <dbReference type="ARBA" id="ARBA00023054"/>
    </source>
</evidence>